<dbReference type="OrthoDB" id="9760715at2"/>
<dbReference type="Gene3D" id="3.40.50.300">
    <property type="entry name" value="P-loop containing nucleotide triphosphate hydrolases"/>
    <property type="match status" value="1"/>
</dbReference>
<dbReference type="SUPFAM" id="SSF52540">
    <property type="entry name" value="P-loop containing nucleoside triphosphate hydrolases"/>
    <property type="match status" value="2"/>
</dbReference>
<evidence type="ECO:0000313" key="2">
    <source>
        <dbReference type="EMBL" id="KRN88694.1"/>
    </source>
</evidence>
<dbReference type="SMART" id="SM00487">
    <property type="entry name" value="DEXDc"/>
    <property type="match status" value="1"/>
</dbReference>
<dbReference type="Gene3D" id="3.40.50.10810">
    <property type="entry name" value="Tandem AAA-ATPase domain"/>
    <property type="match status" value="1"/>
</dbReference>
<evidence type="ECO:0000313" key="3">
    <source>
        <dbReference type="Proteomes" id="UP000051500"/>
    </source>
</evidence>
<feature type="domain" description="Helicase ATP-binding" evidence="1">
    <location>
        <begin position="13"/>
        <end position="178"/>
    </location>
</feature>
<dbReference type="EMBL" id="JQBZ01000025">
    <property type="protein sequence ID" value="KRN88694.1"/>
    <property type="molecule type" value="Genomic_DNA"/>
</dbReference>
<comment type="caution">
    <text evidence="2">The sequence shown here is derived from an EMBL/GenBank/DDBJ whole genome shotgun (WGS) entry which is preliminary data.</text>
</comment>
<dbReference type="eggNOG" id="COG0553">
    <property type="taxonomic scope" value="Bacteria"/>
</dbReference>
<dbReference type="PATRIC" id="fig|1122146.4.peg.679"/>
<dbReference type="RefSeq" id="WP_027107098.1">
    <property type="nucleotide sequence ID" value="NZ_JQBZ01000025.1"/>
</dbReference>
<evidence type="ECO:0000259" key="1">
    <source>
        <dbReference type="PROSITE" id="PS51192"/>
    </source>
</evidence>
<dbReference type="InterPro" id="IPR038718">
    <property type="entry name" value="SNF2-like_sf"/>
</dbReference>
<dbReference type="STRING" id="1122146.IV53_GL000660"/>
<keyword evidence="3" id="KW-1185">Reference proteome</keyword>
<dbReference type="InterPro" id="IPR014001">
    <property type="entry name" value="Helicase_ATP-bd"/>
</dbReference>
<reference evidence="2 3" key="1">
    <citation type="journal article" date="2015" name="Genome Announc.">
        <title>Expanding the biotechnology potential of lactobacilli through comparative genomics of 213 strains and associated genera.</title>
        <authorList>
            <person name="Sun Z."/>
            <person name="Harris H.M."/>
            <person name="McCann A."/>
            <person name="Guo C."/>
            <person name="Argimon S."/>
            <person name="Zhang W."/>
            <person name="Yang X."/>
            <person name="Jeffery I.B."/>
            <person name="Cooney J.C."/>
            <person name="Kagawa T.F."/>
            <person name="Liu W."/>
            <person name="Song Y."/>
            <person name="Salvetti E."/>
            <person name="Wrobel A."/>
            <person name="Rasinkangas P."/>
            <person name="Parkhill J."/>
            <person name="Rea M.C."/>
            <person name="O'Sullivan O."/>
            <person name="Ritari J."/>
            <person name="Douillard F.P."/>
            <person name="Paul Ross R."/>
            <person name="Yang R."/>
            <person name="Briner A.E."/>
            <person name="Felis G.E."/>
            <person name="de Vos W.M."/>
            <person name="Barrangou R."/>
            <person name="Klaenhammer T.R."/>
            <person name="Caufield P.W."/>
            <person name="Cui Y."/>
            <person name="Zhang H."/>
            <person name="O'Toole P.W."/>
        </authorList>
    </citation>
    <scope>NUCLEOTIDE SEQUENCE [LARGE SCALE GENOMIC DNA]</scope>
    <source>
        <strain evidence="2 3">DSM 22408</strain>
    </source>
</reference>
<dbReference type="GO" id="GO:0005524">
    <property type="term" value="F:ATP binding"/>
    <property type="evidence" value="ECO:0007669"/>
    <property type="project" value="InterPro"/>
</dbReference>
<gene>
    <name evidence="2" type="ORF">IV53_GL000660</name>
</gene>
<proteinExistence type="predicted"/>
<dbReference type="InterPro" id="IPR027417">
    <property type="entry name" value="P-loop_NTPase"/>
</dbReference>
<dbReference type="InterPro" id="IPR000330">
    <property type="entry name" value="SNF2_N"/>
</dbReference>
<dbReference type="AlphaFoldDB" id="A0A0R2KLW3"/>
<accession>A0A0R2KLW3</accession>
<organism evidence="2 3">
    <name type="scientific">Ligilactobacillus ceti DSM 22408</name>
    <dbReference type="NCBI Taxonomy" id="1122146"/>
    <lineage>
        <taxon>Bacteria</taxon>
        <taxon>Bacillati</taxon>
        <taxon>Bacillota</taxon>
        <taxon>Bacilli</taxon>
        <taxon>Lactobacillales</taxon>
        <taxon>Lactobacillaceae</taxon>
        <taxon>Ligilactobacillus</taxon>
    </lineage>
</organism>
<dbReference type="PANTHER" id="PTHR10799">
    <property type="entry name" value="SNF2/RAD54 HELICASE FAMILY"/>
    <property type="match status" value="1"/>
</dbReference>
<dbReference type="Pfam" id="PF00176">
    <property type="entry name" value="SNF2-rel_dom"/>
    <property type="match status" value="1"/>
</dbReference>
<dbReference type="Proteomes" id="UP000051500">
    <property type="component" value="Unassembled WGS sequence"/>
</dbReference>
<name>A0A0R2KLW3_9LACO</name>
<sequence>MEYIAHNYQKVATNFILDRKISALFLNCGLGKTSITLSAIDELMLDRFDVAKVLVIAPLRVCNVWKDEIKKWNHLKDLSYLLIVGSKKDREKALSQKAHIYVINRENVDWLITKSGYHFDFDMLVIDELSSFKNGQSKRFKSLIKVRPFIKRVVGLTATPASNGLMDLWAEFKLIDGGRRLEKYITHYRKKYFEPDLRNGMQIYSYLPKPNAEKAIYKQISDITISMESSDYLDMPDLVFNKVKVYMDDGEKEIYDEMKKKFVVEVLRRKREEDIQNNWASVEIDAVNAGVLSGKLLQLASGGIYDEDSTAHFIHDKKLYALEDLIEAANGNPVLVAYWFGFDRERIKERFNVREIKTEKDISDWNEGKIPVAIMHPASAGHGLNLQKGGSTLIWYSLTWSLELYQQTNARLYRQGQDQTVIIHHIVCSGTIDEQVMKALKNKKKNQDSLIEAVKVHIE</sequence>
<protein>
    <submittedName>
        <fullName evidence="2">SNF2 domain protein</fullName>
    </submittedName>
</protein>
<dbReference type="PROSITE" id="PS51192">
    <property type="entry name" value="HELICASE_ATP_BIND_1"/>
    <property type="match status" value="1"/>
</dbReference>